<dbReference type="SMART" id="SM00870">
    <property type="entry name" value="Asparaginase"/>
    <property type="match status" value="1"/>
</dbReference>
<evidence type="ECO:0000259" key="4">
    <source>
        <dbReference type="Pfam" id="PF17763"/>
    </source>
</evidence>
<name>A0ABU4RQQ5_9HYPH</name>
<dbReference type="PANTHER" id="PTHR11707:SF28">
    <property type="entry name" value="60 KDA LYSOPHOSPHOLIPASE"/>
    <property type="match status" value="1"/>
</dbReference>
<dbReference type="RefSeq" id="WP_319844121.1">
    <property type="nucleotide sequence ID" value="NZ_JAXAFJ010000003.1"/>
</dbReference>
<evidence type="ECO:0000256" key="2">
    <source>
        <dbReference type="ARBA" id="ARBA00022801"/>
    </source>
</evidence>
<evidence type="ECO:0000259" key="3">
    <source>
        <dbReference type="Pfam" id="PF00710"/>
    </source>
</evidence>
<feature type="domain" description="Asparaginase/glutaminase C-terminal" evidence="4">
    <location>
        <begin position="208"/>
        <end position="323"/>
    </location>
</feature>
<sequence>MTKPKVKVVVLGGTITMMPTAEGGIQPSVRGEDLVAAVPGLSDVADIDVATPFLKPGSSLSFEDLAEVYRVVRDALDHGAAGAVVVQGTDTIDETAFVLDLLHAGSQPLVVTGAMRGAAAAGADGPANLLAAVTLAASGTPDLGACVVLNDEIHAARFVAKGHTALPSAFVSPGFGPIGHVIEGRARVPLMPRRVDAGLAGTSPPMGRVAIIKIALGDDGSLIGAALGAGYSGLVVEAMGAGHVPMAVLDAVTEAASRIPVILATRVPGGPVYRETYGFPGSERDLIARGLVPAGLLPPTKARILLSFLIAGGASAQRISQVFAAYG</sequence>
<keyword evidence="6" id="KW-1185">Reference proteome</keyword>
<accession>A0ABU4RQQ5</accession>
<dbReference type="PIRSF" id="PIRSF500176">
    <property type="entry name" value="L_ASNase"/>
    <property type="match status" value="1"/>
</dbReference>
<dbReference type="Proteomes" id="UP001274321">
    <property type="component" value="Unassembled WGS sequence"/>
</dbReference>
<proteinExistence type="inferred from homology"/>
<dbReference type="InterPro" id="IPR037152">
    <property type="entry name" value="L-asparaginase_N_sf"/>
</dbReference>
<dbReference type="PANTHER" id="PTHR11707">
    <property type="entry name" value="L-ASPARAGINASE"/>
    <property type="match status" value="1"/>
</dbReference>
<dbReference type="PRINTS" id="PR00139">
    <property type="entry name" value="ASNGLNASE"/>
</dbReference>
<dbReference type="InterPro" id="IPR036152">
    <property type="entry name" value="Asp/glu_Ase-like_sf"/>
</dbReference>
<dbReference type="Gene3D" id="3.40.50.40">
    <property type="match status" value="1"/>
</dbReference>
<evidence type="ECO:0000313" key="5">
    <source>
        <dbReference type="EMBL" id="MDX6806005.1"/>
    </source>
</evidence>
<evidence type="ECO:0000256" key="1">
    <source>
        <dbReference type="ARBA" id="ARBA00010518"/>
    </source>
</evidence>
<comment type="similarity">
    <text evidence="1">Belongs to the asparaginase 1 family.</text>
</comment>
<gene>
    <name evidence="5" type="ORF">SCD90_08005</name>
</gene>
<dbReference type="PIRSF" id="PIRSF001220">
    <property type="entry name" value="L-ASNase_gatD"/>
    <property type="match status" value="1"/>
</dbReference>
<dbReference type="Pfam" id="PF00710">
    <property type="entry name" value="Asparaginase"/>
    <property type="match status" value="1"/>
</dbReference>
<dbReference type="SFLD" id="SFLDS00057">
    <property type="entry name" value="Glutaminase/Asparaginase"/>
    <property type="match status" value="1"/>
</dbReference>
<dbReference type="InterPro" id="IPR004550">
    <property type="entry name" value="AsnASE_II"/>
</dbReference>
<protein>
    <submittedName>
        <fullName evidence="5">Asparaginase</fullName>
    </submittedName>
</protein>
<dbReference type="Gene3D" id="3.40.50.1170">
    <property type="entry name" value="L-asparaginase, N-terminal domain"/>
    <property type="match status" value="1"/>
</dbReference>
<evidence type="ECO:0000313" key="6">
    <source>
        <dbReference type="Proteomes" id="UP001274321"/>
    </source>
</evidence>
<organism evidence="5 6">
    <name type="scientific">Terrihabitans rhizophilus</name>
    <dbReference type="NCBI Taxonomy" id="3092662"/>
    <lineage>
        <taxon>Bacteria</taxon>
        <taxon>Pseudomonadati</taxon>
        <taxon>Pseudomonadota</taxon>
        <taxon>Alphaproteobacteria</taxon>
        <taxon>Hyphomicrobiales</taxon>
        <taxon>Terrihabitans</taxon>
    </lineage>
</organism>
<comment type="caution">
    <text evidence="5">The sequence shown here is derived from an EMBL/GenBank/DDBJ whole genome shotgun (WGS) entry which is preliminary data.</text>
</comment>
<feature type="domain" description="L-asparaginase N-terminal" evidence="3">
    <location>
        <begin position="5"/>
        <end position="187"/>
    </location>
</feature>
<dbReference type="Pfam" id="PF17763">
    <property type="entry name" value="Asparaginase_C"/>
    <property type="match status" value="1"/>
</dbReference>
<dbReference type="PROSITE" id="PS51732">
    <property type="entry name" value="ASN_GLN_ASE_3"/>
    <property type="match status" value="1"/>
</dbReference>
<dbReference type="EMBL" id="JAXAFJ010000003">
    <property type="protein sequence ID" value="MDX6806005.1"/>
    <property type="molecule type" value="Genomic_DNA"/>
</dbReference>
<keyword evidence="2" id="KW-0378">Hydrolase</keyword>
<dbReference type="InterPro" id="IPR006034">
    <property type="entry name" value="Asparaginase/glutaminase-like"/>
</dbReference>
<dbReference type="InterPro" id="IPR040919">
    <property type="entry name" value="Asparaginase_C"/>
</dbReference>
<dbReference type="InterPro" id="IPR027474">
    <property type="entry name" value="L-asparaginase_N"/>
</dbReference>
<dbReference type="SUPFAM" id="SSF53774">
    <property type="entry name" value="Glutaminase/Asparaginase"/>
    <property type="match status" value="1"/>
</dbReference>
<reference evidence="5 6" key="1">
    <citation type="submission" date="2023-11" db="EMBL/GenBank/DDBJ databases">
        <authorList>
            <person name="Bao R."/>
        </authorList>
    </citation>
    <scope>NUCLEOTIDE SEQUENCE [LARGE SCALE GENOMIC DNA]</scope>
    <source>
        <strain evidence="5 6">PJ23</strain>
    </source>
</reference>
<dbReference type="InterPro" id="IPR027473">
    <property type="entry name" value="L-asparaginase_C"/>
</dbReference>
<dbReference type="CDD" id="cd08964">
    <property type="entry name" value="L-asparaginase_II"/>
    <property type="match status" value="1"/>
</dbReference>